<accession>A0ABW6ICC7</accession>
<evidence type="ECO:0000313" key="3">
    <source>
        <dbReference type="Proteomes" id="UP001600165"/>
    </source>
</evidence>
<dbReference type="EMBL" id="JBHZOL010000015">
    <property type="protein sequence ID" value="MFE4105084.1"/>
    <property type="molecule type" value="Genomic_DNA"/>
</dbReference>
<sequence length="307" mass="33148">MLVFKSLLARFKPYVRWVVLGGTLLFIGKTLLEHWSEVIAIRLSGADWACLATALGLTLAAHIWSGWVWSWIVQTCGCRVGGIWATQTYLKTNIAKYLPGNVWHFYGRVRAVQSVGASLGTAVISVLLEPLLMAAAALMWALFGSRQILLQLGLLGLVLVGIHPRLLNPLLRWLGRAQTEAPEPLQAQLSHYPWQALLGELGFVALRGLGFVGVVLALQPLTWSQLLELMSGFSWAWLLGLMIPGAPGGVGVFEATAIALLSDTLSAAVILSSVVLYRVVSILAEVMGAGLTWLDELGSAKPPHPTS</sequence>
<feature type="transmembrane region" description="Helical" evidence="1">
    <location>
        <begin position="148"/>
        <end position="166"/>
    </location>
</feature>
<proteinExistence type="predicted"/>
<name>A0ABW6ICC7_9CYAN</name>
<feature type="transmembrane region" description="Helical" evidence="1">
    <location>
        <begin position="267"/>
        <end position="294"/>
    </location>
</feature>
<keyword evidence="1" id="KW-0472">Membrane</keyword>
<gene>
    <name evidence="2" type="ORF">ACFVKH_02260</name>
</gene>
<evidence type="ECO:0000313" key="2">
    <source>
        <dbReference type="EMBL" id="MFE4105084.1"/>
    </source>
</evidence>
<keyword evidence="3" id="KW-1185">Reference proteome</keyword>
<feature type="transmembrane region" description="Helical" evidence="1">
    <location>
        <begin position="201"/>
        <end position="223"/>
    </location>
</feature>
<dbReference type="RefSeq" id="WP_377961055.1">
    <property type="nucleotide sequence ID" value="NZ_JBHZOL010000015.1"/>
</dbReference>
<dbReference type="Proteomes" id="UP001600165">
    <property type="component" value="Unassembled WGS sequence"/>
</dbReference>
<organism evidence="2 3">
    <name type="scientific">Almyronema epifaneia S1</name>
    <dbReference type="NCBI Taxonomy" id="2991925"/>
    <lineage>
        <taxon>Bacteria</taxon>
        <taxon>Bacillati</taxon>
        <taxon>Cyanobacteriota</taxon>
        <taxon>Cyanophyceae</taxon>
        <taxon>Nodosilineales</taxon>
        <taxon>Nodosilineaceae</taxon>
        <taxon>Almyronema</taxon>
        <taxon>Almyronema epifaneia</taxon>
    </lineage>
</organism>
<feature type="transmembrane region" description="Helical" evidence="1">
    <location>
        <begin position="44"/>
        <end position="64"/>
    </location>
</feature>
<protein>
    <submittedName>
        <fullName evidence="2">UPF0104 family protein</fullName>
    </submittedName>
</protein>
<reference evidence="2 3" key="1">
    <citation type="submission" date="2024-10" db="EMBL/GenBank/DDBJ databases">
        <authorList>
            <person name="Ratan Roy A."/>
            <person name="Morales Sandoval P.H."/>
            <person name="De Los Santos Villalobos S."/>
            <person name="Chakraborty S."/>
            <person name="Mukherjee J."/>
        </authorList>
    </citation>
    <scope>NUCLEOTIDE SEQUENCE [LARGE SCALE GENOMIC DNA]</scope>
    <source>
        <strain evidence="2 3">S1</strain>
    </source>
</reference>
<keyword evidence="1" id="KW-0812">Transmembrane</keyword>
<feature type="transmembrane region" description="Helical" evidence="1">
    <location>
        <begin position="14"/>
        <end position="32"/>
    </location>
</feature>
<feature type="transmembrane region" description="Helical" evidence="1">
    <location>
        <begin position="119"/>
        <end position="141"/>
    </location>
</feature>
<keyword evidence="1" id="KW-1133">Transmembrane helix</keyword>
<comment type="caution">
    <text evidence="2">The sequence shown here is derived from an EMBL/GenBank/DDBJ whole genome shotgun (WGS) entry which is preliminary data.</text>
</comment>
<evidence type="ECO:0000256" key="1">
    <source>
        <dbReference type="SAM" id="Phobius"/>
    </source>
</evidence>
<feature type="transmembrane region" description="Helical" evidence="1">
    <location>
        <begin position="235"/>
        <end position="261"/>
    </location>
</feature>